<organism evidence="2 3">
    <name type="scientific">Chlorella vulgaris</name>
    <name type="common">Green alga</name>
    <dbReference type="NCBI Taxonomy" id="3077"/>
    <lineage>
        <taxon>Eukaryota</taxon>
        <taxon>Viridiplantae</taxon>
        <taxon>Chlorophyta</taxon>
        <taxon>core chlorophytes</taxon>
        <taxon>Trebouxiophyceae</taxon>
        <taxon>Chlorellales</taxon>
        <taxon>Chlorellaceae</taxon>
        <taxon>Chlorella clade</taxon>
        <taxon>Chlorella</taxon>
    </lineage>
</organism>
<gene>
    <name evidence="2" type="ORF">D9Q98_006406</name>
</gene>
<dbReference type="InterPro" id="IPR043129">
    <property type="entry name" value="ATPase_NBD"/>
</dbReference>
<sequence length="410" mass="42674">MARLITESTSPRGAYNPQMDVLVVDLGSRFIRAGKADPFPNEKEPWVVTPAEAVVRDLNAPTATTAANGLDGANGGAAAAGTERVVCPVVKGEIADWDVLEACLDHVLYDRITWGRGAEGGMLLAEPNFLSRADRERLCQLMFEVFNLAGYYGADQAVLSMYALGRSSGTVIDIGHGKIDIVPVLDGAPQLSTAVRLPYGCQQLAQQLATQLAARGISFLGSSSSSSSSSSSAAPGVAPALEDLARSIVRVAGSPEEAAAAAEPTTHTLPDGQTITIQGEGQQLGEALMDGSRLGLDVAALSEAVYTAATAQGDKDTRKAWLEGMMVCGGGSSVPGLGGRLLKEVRGLTTQQITPLLCSLPEYMPEGTLRHAAWMGGAVLARVAFSQAGGFITKADYEEQGPAAVLKKCV</sequence>
<dbReference type="Gene3D" id="3.90.640.10">
    <property type="entry name" value="Actin, Chain A, domain 4"/>
    <property type="match status" value="1"/>
</dbReference>
<dbReference type="Proteomes" id="UP001055712">
    <property type="component" value="Unassembled WGS sequence"/>
</dbReference>
<evidence type="ECO:0000256" key="1">
    <source>
        <dbReference type="RuleBase" id="RU000487"/>
    </source>
</evidence>
<dbReference type="OrthoDB" id="74201at2759"/>
<comment type="similarity">
    <text evidence="1">Belongs to the actin family.</text>
</comment>
<proteinExistence type="inferred from homology"/>
<dbReference type="Pfam" id="PF00022">
    <property type="entry name" value="Actin"/>
    <property type="match status" value="1"/>
</dbReference>
<dbReference type="SMART" id="SM00268">
    <property type="entry name" value="ACTIN"/>
    <property type="match status" value="1"/>
</dbReference>
<dbReference type="PRINTS" id="PR00190">
    <property type="entry name" value="ACTIN"/>
</dbReference>
<accession>A0A9D4TKB1</accession>
<dbReference type="SUPFAM" id="SSF53067">
    <property type="entry name" value="Actin-like ATPase domain"/>
    <property type="match status" value="2"/>
</dbReference>
<dbReference type="Gene3D" id="3.30.420.40">
    <property type="match status" value="2"/>
</dbReference>
<evidence type="ECO:0008006" key="4">
    <source>
        <dbReference type="Google" id="ProtNLM"/>
    </source>
</evidence>
<dbReference type="InterPro" id="IPR004000">
    <property type="entry name" value="Actin"/>
</dbReference>
<keyword evidence="3" id="KW-1185">Reference proteome</keyword>
<dbReference type="AlphaFoldDB" id="A0A9D4TKB1"/>
<evidence type="ECO:0000313" key="3">
    <source>
        <dbReference type="Proteomes" id="UP001055712"/>
    </source>
</evidence>
<protein>
    <recommendedName>
        <fullName evidence="4">Actin-related protein 7</fullName>
    </recommendedName>
</protein>
<comment type="caution">
    <text evidence="2">The sequence shown here is derived from an EMBL/GenBank/DDBJ whole genome shotgun (WGS) entry which is preliminary data.</text>
</comment>
<reference evidence="2" key="1">
    <citation type="journal article" date="2019" name="Plant J.">
        <title>Chlorella vulgaris genome assembly and annotation reveals the molecular basis for metabolic acclimation to high light conditions.</title>
        <authorList>
            <person name="Cecchin M."/>
            <person name="Marcolungo L."/>
            <person name="Rossato M."/>
            <person name="Girolomoni L."/>
            <person name="Cosentino E."/>
            <person name="Cuine S."/>
            <person name="Li-Beisson Y."/>
            <person name="Delledonne M."/>
            <person name="Ballottari M."/>
        </authorList>
    </citation>
    <scope>NUCLEOTIDE SEQUENCE</scope>
    <source>
        <strain evidence="2">211/11P</strain>
    </source>
</reference>
<dbReference type="PANTHER" id="PTHR11937">
    <property type="entry name" value="ACTIN"/>
    <property type="match status" value="1"/>
</dbReference>
<evidence type="ECO:0000313" key="2">
    <source>
        <dbReference type="EMBL" id="KAI3428020.1"/>
    </source>
</evidence>
<reference evidence="2" key="2">
    <citation type="submission" date="2020-11" db="EMBL/GenBank/DDBJ databases">
        <authorList>
            <person name="Cecchin M."/>
            <person name="Marcolungo L."/>
            <person name="Rossato M."/>
            <person name="Girolomoni L."/>
            <person name="Cosentino E."/>
            <person name="Cuine S."/>
            <person name="Li-Beisson Y."/>
            <person name="Delledonne M."/>
            <person name="Ballottari M."/>
        </authorList>
    </citation>
    <scope>NUCLEOTIDE SEQUENCE</scope>
    <source>
        <strain evidence="2">211/11P</strain>
        <tissue evidence="2">Whole cell</tissue>
    </source>
</reference>
<name>A0A9D4TKB1_CHLVU</name>
<dbReference type="EMBL" id="SIDB01000009">
    <property type="protein sequence ID" value="KAI3428020.1"/>
    <property type="molecule type" value="Genomic_DNA"/>
</dbReference>